<reference evidence="4" key="1">
    <citation type="submission" date="2018-02" db="EMBL/GenBank/DDBJ databases">
        <authorList>
            <person name="Cohen D.B."/>
            <person name="Kent A.D."/>
        </authorList>
    </citation>
    <scope>NUCLEOTIDE SEQUENCE</scope>
</reference>
<dbReference type="FunFam" id="3.40.50.2000:FF:000087">
    <property type="entry name" value="Glycosyltransferase"/>
    <property type="match status" value="1"/>
</dbReference>
<dbReference type="PANTHER" id="PTHR48049">
    <property type="entry name" value="GLYCOSYLTRANSFERASE"/>
    <property type="match status" value="1"/>
</dbReference>
<keyword evidence="2" id="KW-0328">Glycosyltransferase</keyword>
<accession>A0A2N9FCZ1</accession>
<dbReference type="Gene3D" id="3.40.50.2000">
    <property type="entry name" value="Glycogen Phosphorylase B"/>
    <property type="match status" value="2"/>
</dbReference>
<protein>
    <recommendedName>
        <fullName evidence="5">Glycosyltransferase</fullName>
    </recommendedName>
</protein>
<dbReference type="GO" id="GO:0035251">
    <property type="term" value="F:UDP-glucosyltransferase activity"/>
    <property type="evidence" value="ECO:0007669"/>
    <property type="project" value="InterPro"/>
</dbReference>
<dbReference type="PANTHER" id="PTHR48049:SF52">
    <property type="entry name" value="ANTHOCYANIDIN 3-O-GLUCOSIDE 2''-O-GLUCOSYLTRANSFERASE-LIKE"/>
    <property type="match status" value="1"/>
</dbReference>
<dbReference type="FunFam" id="3.40.50.2000:FF:000037">
    <property type="entry name" value="Glycosyltransferase"/>
    <property type="match status" value="1"/>
</dbReference>
<evidence type="ECO:0000313" key="4">
    <source>
        <dbReference type="EMBL" id="SPC88757.1"/>
    </source>
</evidence>
<organism evidence="4">
    <name type="scientific">Fagus sylvatica</name>
    <name type="common">Beechnut</name>
    <dbReference type="NCBI Taxonomy" id="28930"/>
    <lineage>
        <taxon>Eukaryota</taxon>
        <taxon>Viridiplantae</taxon>
        <taxon>Streptophyta</taxon>
        <taxon>Embryophyta</taxon>
        <taxon>Tracheophyta</taxon>
        <taxon>Spermatophyta</taxon>
        <taxon>Magnoliopsida</taxon>
        <taxon>eudicotyledons</taxon>
        <taxon>Gunneridae</taxon>
        <taxon>Pentapetalae</taxon>
        <taxon>rosids</taxon>
        <taxon>fabids</taxon>
        <taxon>Fagales</taxon>
        <taxon>Fagaceae</taxon>
        <taxon>Fagus</taxon>
    </lineage>
</organism>
<dbReference type="CDD" id="cd03784">
    <property type="entry name" value="GT1_Gtf-like"/>
    <property type="match status" value="1"/>
</dbReference>
<dbReference type="InterPro" id="IPR002213">
    <property type="entry name" value="UDP_glucos_trans"/>
</dbReference>
<keyword evidence="3" id="KW-0808">Transferase</keyword>
<dbReference type="SUPFAM" id="SSF53756">
    <property type="entry name" value="UDP-Glycosyltransferase/glycogen phosphorylase"/>
    <property type="match status" value="1"/>
</dbReference>
<dbReference type="AlphaFoldDB" id="A0A2N9FCZ1"/>
<gene>
    <name evidence="4" type="ORF">FSB_LOCUS16639</name>
</gene>
<dbReference type="EMBL" id="OIVN01001016">
    <property type="protein sequence ID" value="SPC88757.1"/>
    <property type="molecule type" value="Genomic_DNA"/>
</dbReference>
<sequence>MSNSRSSKFHVAMFPWFAYGHFTPYLHLSNKLAERGHRVSFLLPKGAQAKLQHLNHYPNLIHFYPLLIPHVDGLPPGAETASDVPFPLHGHLVMALDRTQDQVETILSTLKPDLIFFDFSHWMPALAHQLGTKAIYYTVVCAVAHALQVPAKKKPDDMTVEDLMQPPPGYPSSSVQIKSKEFEIAQLKMFVEDHGTGMSFYLRITSSVIASDAIAFRTYNEIEGPYCDYLRQQYAKPVLLTGPVLPQTPETKLDEKWANWLSNFEQGTVVYCAFGTQNILQKDQFQELLLGFELCGQPFLVALSTPDGCATIEEALPEGFEERVKGRGWVYGGWVPQTLILEHNSVGCSVTHCGYGSMWESLLSDCQIVCVPQLGDQMLNARLIVEELKVAVEVEKEDNGWISKERLSEAIMSMMDKDSEVGGFIVEELKVAVEVEREDNRWISKESLSEAIISVMDKESEVGGLVKYNHAKFKEALTGEGVQERYLDTFIQSLQSHLD</sequence>
<proteinExistence type="inferred from homology"/>
<evidence type="ECO:0000256" key="2">
    <source>
        <dbReference type="ARBA" id="ARBA00022676"/>
    </source>
</evidence>
<dbReference type="Pfam" id="PF00201">
    <property type="entry name" value="UDPGT"/>
    <property type="match status" value="1"/>
</dbReference>
<dbReference type="InterPro" id="IPR050481">
    <property type="entry name" value="UDP-glycosyltransf_plant"/>
</dbReference>
<evidence type="ECO:0000256" key="3">
    <source>
        <dbReference type="ARBA" id="ARBA00022679"/>
    </source>
</evidence>
<evidence type="ECO:0008006" key="5">
    <source>
        <dbReference type="Google" id="ProtNLM"/>
    </source>
</evidence>
<evidence type="ECO:0000256" key="1">
    <source>
        <dbReference type="ARBA" id="ARBA00009995"/>
    </source>
</evidence>
<comment type="similarity">
    <text evidence="1">Belongs to the UDP-glycosyltransferase family.</text>
</comment>
<name>A0A2N9FCZ1_FAGSY</name>